<evidence type="ECO:0000313" key="1">
    <source>
        <dbReference type="EMBL" id="KAJ8031248.1"/>
    </source>
</evidence>
<sequence length="279" mass="32614">MDRLQFNYSLKNKPIPSKNNYLKALVEKVESVIKRTRWKAHFFLEDRDNDTSNEDITRMTYGPKSSRNPPQVNAMKPFEDDLVNMIVDIKFRRVTSKFQRSLQSDIKRTSRSDKVFVSADKTRNMYKMEAATYEKLLRDNITAKYRPAENDCLRKINSELYSVASRLGIDDRIKCMTTRQAFLTLKDHKESFNTNPSSRLINPAKSEMGKVSKVILDSINTSIRSQINANQWTNTLSVIEWFKRIPDKKHRTFIMFDIVDFYPSISPDLTHQSIIGPRQ</sequence>
<name>A0A9Q1BQL0_HOLLE</name>
<organism evidence="1 2">
    <name type="scientific">Holothuria leucospilota</name>
    <name type="common">Black long sea cucumber</name>
    <name type="synonym">Mertensiothuria leucospilota</name>
    <dbReference type="NCBI Taxonomy" id="206669"/>
    <lineage>
        <taxon>Eukaryota</taxon>
        <taxon>Metazoa</taxon>
        <taxon>Echinodermata</taxon>
        <taxon>Eleutherozoa</taxon>
        <taxon>Echinozoa</taxon>
        <taxon>Holothuroidea</taxon>
        <taxon>Aspidochirotacea</taxon>
        <taxon>Aspidochirotida</taxon>
        <taxon>Holothuriidae</taxon>
        <taxon>Holothuria</taxon>
    </lineage>
</organism>
<comment type="caution">
    <text evidence="1">The sequence shown here is derived from an EMBL/GenBank/DDBJ whole genome shotgun (WGS) entry which is preliminary data.</text>
</comment>
<proteinExistence type="predicted"/>
<keyword evidence="2" id="KW-1185">Reference proteome</keyword>
<dbReference type="EMBL" id="JAIZAY010000013">
    <property type="protein sequence ID" value="KAJ8031248.1"/>
    <property type="molecule type" value="Genomic_DNA"/>
</dbReference>
<reference evidence="1" key="1">
    <citation type="submission" date="2021-10" db="EMBL/GenBank/DDBJ databases">
        <title>Tropical sea cucumber genome reveals ecological adaptation and Cuvierian tubules defense mechanism.</title>
        <authorList>
            <person name="Chen T."/>
        </authorList>
    </citation>
    <scope>NUCLEOTIDE SEQUENCE</scope>
    <source>
        <strain evidence="1">Nanhai2018</strain>
        <tissue evidence="1">Muscle</tissue>
    </source>
</reference>
<dbReference type="Proteomes" id="UP001152320">
    <property type="component" value="Chromosome 13"/>
</dbReference>
<protein>
    <submittedName>
        <fullName evidence="1">Uncharacterized protein</fullName>
    </submittedName>
</protein>
<accession>A0A9Q1BQL0</accession>
<dbReference type="OrthoDB" id="5988108at2759"/>
<gene>
    <name evidence="1" type="ORF">HOLleu_27921</name>
</gene>
<dbReference type="AlphaFoldDB" id="A0A9Q1BQL0"/>
<evidence type="ECO:0000313" key="2">
    <source>
        <dbReference type="Proteomes" id="UP001152320"/>
    </source>
</evidence>